<gene>
    <name evidence="1" type="ORF">K435DRAFT_627082</name>
</gene>
<keyword evidence="2" id="KW-1185">Reference proteome</keyword>
<proteinExistence type="predicted"/>
<dbReference type="Proteomes" id="UP000297245">
    <property type="component" value="Unassembled WGS sequence"/>
</dbReference>
<evidence type="ECO:0000313" key="1">
    <source>
        <dbReference type="EMBL" id="THU85676.1"/>
    </source>
</evidence>
<reference evidence="1 2" key="1">
    <citation type="journal article" date="2019" name="Nat. Ecol. Evol.">
        <title>Megaphylogeny resolves global patterns of mushroom evolution.</title>
        <authorList>
            <person name="Varga T."/>
            <person name="Krizsan K."/>
            <person name="Foldi C."/>
            <person name="Dima B."/>
            <person name="Sanchez-Garcia M."/>
            <person name="Sanchez-Ramirez S."/>
            <person name="Szollosi G.J."/>
            <person name="Szarkandi J.G."/>
            <person name="Papp V."/>
            <person name="Albert L."/>
            <person name="Andreopoulos W."/>
            <person name="Angelini C."/>
            <person name="Antonin V."/>
            <person name="Barry K.W."/>
            <person name="Bougher N.L."/>
            <person name="Buchanan P."/>
            <person name="Buyck B."/>
            <person name="Bense V."/>
            <person name="Catcheside P."/>
            <person name="Chovatia M."/>
            <person name="Cooper J."/>
            <person name="Damon W."/>
            <person name="Desjardin D."/>
            <person name="Finy P."/>
            <person name="Geml J."/>
            <person name="Haridas S."/>
            <person name="Hughes K."/>
            <person name="Justo A."/>
            <person name="Karasinski D."/>
            <person name="Kautmanova I."/>
            <person name="Kiss B."/>
            <person name="Kocsube S."/>
            <person name="Kotiranta H."/>
            <person name="LaButti K.M."/>
            <person name="Lechner B.E."/>
            <person name="Liimatainen K."/>
            <person name="Lipzen A."/>
            <person name="Lukacs Z."/>
            <person name="Mihaltcheva S."/>
            <person name="Morgado L.N."/>
            <person name="Niskanen T."/>
            <person name="Noordeloos M.E."/>
            <person name="Ohm R.A."/>
            <person name="Ortiz-Santana B."/>
            <person name="Ovrebo C."/>
            <person name="Racz N."/>
            <person name="Riley R."/>
            <person name="Savchenko A."/>
            <person name="Shiryaev A."/>
            <person name="Soop K."/>
            <person name="Spirin V."/>
            <person name="Szebenyi C."/>
            <person name="Tomsovsky M."/>
            <person name="Tulloss R.E."/>
            <person name="Uehling J."/>
            <person name="Grigoriev I.V."/>
            <person name="Vagvolgyi C."/>
            <person name="Papp T."/>
            <person name="Martin F.M."/>
            <person name="Miettinen O."/>
            <person name="Hibbett D.S."/>
            <person name="Nagy L.G."/>
        </authorList>
    </citation>
    <scope>NUCLEOTIDE SEQUENCE [LARGE SCALE GENOMIC DNA]</scope>
    <source>
        <strain evidence="1 2">CBS 962.96</strain>
    </source>
</reference>
<accession>A0A4S8LA58</accession>
<evidence type="ECO:0008006" key="3">
    <source>
        <dbReference type="Google" id="ProtNLM"/>
    </source>
</evidence>
<protein>
    <recommendedName>
        <fullName evidence="3">Retrotransposon gag domain-containing protein</fullName>
    </recommendedName>
</protein>
<dbReference type="OrthoDB" id="3203159at2759"/>
<evidence type="ECO:0000313" key="2">
    <source>
        <dbReference type="Proteomes" id="UP000297245"/>
    </source>
</evidence>
<sequence>FDQVPTWNGDVNLIVQWIKEVNDIARYSKDIRRQLGSVVPRRLLGNAKTWYYSLPKNYRTRVETDWKHLRTAIAEYYMNRKWAETMRRKANRASYRETGHIRETPSEYYIRKSQLLAIAYDLEDSEIISEVMEGAPAEWSTILTTQSYESAMDFQSAIKYHEDTLLDLE</sequence>
<feature type="non-terminal residue" evidence="1">
    <location>
        <position position="169"/>
    </location>
</feature>
<organism evidence="1 2">
    <name type="scientific">Dendrothele bispora (strain CBS 962.96)</name>
    <dbReference type="NCBI Taxonomy" id="1314807"/>
    <lineage>
        <taxon>Eukaryota</taxon>
        <taxon>Fungi</taxon>
        <taxon>Dikarya</taxon>
        <taxon>Basidiomycota</taxon>
        <taxon>Agaricomycotina</taxon>
        <taxon>Agaricomycetes</taxon>
        <taxon>Agaricomycetidae</taxon>
        <taxon>Agaricales</taxon>
        <taxon>Agaricales incertae sedis</taxon>
        <taxon>Dendrothele</taxon>
    </lineage>
</organism>
<dbReference type="AlphaFoldDB" id="A0A4S8LA58"/>
<name>A0A4S8LA58_DENBC</name>
<feature type="non-terminal residue" evidence="1">
    <location>
        <position position="1"/>
    </location>
</feature>
<dbReference type="EMBL" id="ML179535">
    <property type="protein sequence ID" value="THU85676.1"/>
    <property type="molecule type" value="Genomic_DNA"/>
</dbReference>